<dbReference type="SMART" id="SM00862">
    <property type="entry name" value="Trans_reg_C"/>
    <property type="match status" value="1"/>
</dbReference>
<dbReference type="Proteomes" id="UP001527882">
    <property type="component" value="Unassembled WGS sequence"/>
</dbReference>
<evidence type="ECO:0000256" key="1">
    <source>
        <dbReference type="ARBA" id="ARBA00022553"/>
    </source>
</evidence>
<evidence type="ECO:0000256" key="6">
    <source>
        <dbReference type="PROSITE-ProRule" id="PRU00169"/>
    </source>
</evidence>
<dbReference type="CDD" id="cd00383">
    <property type="entry name" value="trans_reg_C"/>
    <property type="match status" value="1"/>
</dbReference>
<feature type="domain" description="OmpR/PhoB-type" evidence="9">
    <location>
        <begin position="142"/>
        <end position="240"/>
    </location>
</feature>
<dbReference type="InterPro" id="IPR001789">
    <property type="entry name" value="Sig_transdc_resp-reg_receiver"/>
</dbReference>
<sequence length="240" mass="27366">MKLLVAEDDHSVCEMLQLFFSKEQYETTFVHDGLAAEQAIAQQGWDFIILDWMLPGKDGITLCRDIRRKLATPVILLTARDQEQDRILGLELGADDYVTKPFSPMELIARMKAVLRRYRAGSGGAEPGSSADDVFSEERPDDEVLKHKKILVNLSARSATLNGTTITNLTPKEFELLTLFVRYPKRVFTREQLLESIWGFDYLGEERTVDVHIKRLRNKVSSPEHPLIVTVWGVGYKLEE</sequence>
<protein>
    <submittedName>
        <fullName evidence="10">Response regulator transcription factor</fullName>
    </submittedName>
</protein>
<evidence type="ECO:0000256" key="7">
    <source>
        <dbReference type="PROSITE-ProRule" id="PRU01091"/>
    </source>
</evidence>
<dbReference type="PROSITE" id="PS51755">
    <property type="entry name" value="OMPR_PHOB"/>
    <property type="match status" value="1"/>
</dbReference>
<dbReference type="InterPro" id="IPR016032">
    <property type="entry name" value="Sig_transdc_resp-reg_C-effctor"/>
</dbReference>
<evidence type="ECO:0000256" key="2">
    <source>
        <dbReference type="ARBA" id="ARBA00023012"/>
    </source>
</evidence>
<evidence type="ECO:0000313" key="11">
    <source>
        <dbReference type="Proteomes" id="UP001527882"/>
    </source>
</evidence>
<dbReference type="SUPFAM" id="SSF46894">
    <property type="entry name" value="C-terminal effector domain of the bipartite response regulators"/>
    <property type="match status" value="1"/>
</dbReference>
<proteinExistence type="predicted"/>
<dbReference type="Pfam" id="PF00486">
    <property type="entry name" value="Trans_reg_C"/>
    <property type="match status" value="1"/>
</dbReference>
<feature type="modified residue" description="4-aspartylphosphate" evidence="6">
    <location>
        <position position="51"/>
    </location>
</feature>
<dbReference type="PANTHER" id="PTHR48111:SF21">
    <property type="entry name" value="DNA-BINDING DUAL MASTER TRANSCRIPTIONAL REGULATOR RPAA"/>
    <property type="match status" value="1"/>
</dbReference>
<dbReference type="SUPFAM" id="SSF52172">
    <property type="entry name" value="CheY-like"/>
    <property type="match status" value="1"/>
</dbReference>
<evidence type="ECO:0000259" key="9">
    <source>
        <dbReference type="PROSITE" id="PS51755"/>
    </source>
</evidence>
<dbReference type="PANTHER" id="PTHR48111">
    <property type="entry name" value="REGULATOR OF RPOS"/>
    <property type="match status" value="1"/>
</dbReference>
<dbReference type="Gene3D" id="6.10.250.690">
    <property type="match status" value="1"/>
</dbReference>
<reference evidence="10 11" key="1">
    <citation type="submission" date="2022-12" db="EMBL/GenBank/DDBJ databases">
        <title>Draft genome sequence of Paenibacillus sp. dW9.</title>
        <authorList>
            <person name="Choi E.-W."/>
            <person name="Kim D.-U."/>
        </authorList>
    </citation>
    <scope>NUCLEOTIDE SEQUENCE [LARGE SCALE GENOMIC DNA]</scope>
    <source>
        <strain evidence="11">dW9</strain>
    </source>
</reference>
<accession>A0ABT4QA17</accession>
<feature type="DNA-binding region" description="OmpR/PhoB-type" evidence="7">
    <location>
        <begin position="142"/>
        <end position="240"/>
    </location>
</feature>
<evidence type="ECO:0000313" key="10">
    <source>
        <dbReference type="EMBL" id="MCZ8513659.1"/>
    </source>
</evidence>
<dbReference type="EMBL" id="JAQAGZ010000009">
    <property type="protein sequence ID" value="MCZ8513659.1"/>
    <property type="molecule type" value="Genomic_DNA"/>
</dbReference>
<dbReference type="PROSITE" id="PS50110">
    <property type="entry name" value="RESPONSE_REGULATORY"/>
    <property type="match status" value="1"/>
</dbReference>
<dbReference type="InterPro" id="IPR011006">
    <property type="entry name" value="CheY-like_superfamily"/>
</dbReference>
<evidence type="ECO:0000256" key="3">
    <source>
        <dbReference type="ARBA" id="ARBA00023015"/>
    </source>
</evidence>
<feature type="domain" description="Response regulatory" evidence="8">
    <location>
        <begin position="2"/>
        <end position="115"/>
    </location>
</feature>
<dbReference type="CDD" id="cd17574">
    <property type="entry name" value="REC_OmpR"/>
    <property type="match status" value="1"/>
</dbReference>
<dbReference type="Pfam" id="PF00072">
    <property type="entry name" value="Response_reg"/>
    <property type="match status" value="1"/>
</dbReference>
<evidence type="ECO:0000256" key="5">
    <source>
        <dbReference type="ARBA" id="ARBA00023163"/>
    </source>
</evidence>
<keyword evidence="2" id="KW-0902">Two-component regulatory system</keyword>
<evidence type="ECO:0000256" key="4">
    <source>
        <dbReference type="ARBA" id="ARBA00023125"/>
    </source>
</evidence>
<dbReference type="RefSeq" id="WP_269882185.1">
    <property type="nucleotide sequence ID" value="NZ_JAQAGZ010000009.1"/>
</dbReference>
<dbReference type="InterPro" id="IPR039420">
    <property type="entry name" value="WalR-like"/>
</dbReference>
<keyword evidence="5" id="KW-0804">Transcription</keyword>
<keyword evidence="11" id="KW-1185">Reference proteome</keyword>
<keyword evidence="3" id="KW-0805">Transcription regulation</keyword>
<keyword evidence="4 7" id="KW-0238">DNA-binding</keyword>
<dbReference type="InterPro" id="IPR001867">
    <property type="entry name" value="OmpR/PhoB-type_DNA-bd"/>
</dbReference>
<dbReference type="Gene3D" id="1.10.10.10">
    <property type="entry name" value="Winged helix-like DNA-binding domain superfamily/Winged helix DNA-binding domain"/>
    <property type="match status" value="1"/>
</dbReference>
<dbReference type="Gene3D" id="3.40.50.2300">
    <property type="match status" value="1"/>
</dbReference>
<dbReference type="SMART" id="SM00448">
    <property type="entry name" value="REC"/>
    <property type="match status" value="1"/>
</dbReference>
<gene>
    <name evidence="10" type="ORF">O9H85_14675</name>
</gene>
<name>A0ABT4QA17_9BACL</name>
<organism evidence="10 11">
    <name type="scientific">Paenibacillus gyeongsangnamensis</name>
    <dbReference type="NCBI Taxonomy" id="3388067"/>
    <lineage>
        <taxon>Bacteria</taxon>
        <taxon>Bacillati</taxon>
        <taxon>Bacillota</taxon>
        <taxon>Bacilli</taxon>
        <taxon>Bacillales</taxon>
        <taxon>Paenibacillaceae</taxon>
        <taxon>Paenibacillus</taxon>
    </lineage>
</organism>
<keyword evidence="1 6" id="KW-0597">Phosphoprotein</keyword>
<comment type="caution">
    <text evidence="10">The sequence shown here is derived from an EMBL/GenBank/DDBJ whole genome shotgun (WGS) entry which is preliminary data.</text>
</comment>
<evidence type="ECO:0000259" key="8">
    <source>
        <dbReference type="PROSITE" id="PS50110"/>
    </source>
</evidence>
<dbReference type="InterPro" id="IPR036388">
    <property type="entry name" value="WH-like_DNA-bd_sf"/>
</dbReference>